<organism evidence="2">
    <name type="scientific">Genomoviridae sp</name>
    <dbReference type="NCBI Taxonomy" id="2202565"/>
    <lineage>
        <taxon>Viruses</taxon>
        <taxon>Monodnaviria</taxon>
        <taxon>Shotokuvirae</taxon>
        <taxon>Cressdnaviricota</taxon>
        <taxon>Repensiviricetes</taxon>
        <taxon>Geplafuvirales</taxon>
        <taxon>Genomoviridae</taxon>
    </lineage>
</organism>
<name>A0A8F5RCX2_9VIRU</name>
<proteinExistence type="predicted"/>
<feature type="region of interest" description="Disordered" evidence="1">
    <location>
        <begin position="1"/>
        <end position="24"/>
    </location>
</feature>
<evidence type="ECO:0000313" key="2">
    <source>
        <dbReference type="EMBL" id="QXN75548.1"/>
    </source>
</evidence>
<evidence type="ECO:0000256" key="1">
    <source>
        <dbReference type="SAM" id="MobiDB-lite"/>
    </source>
</evidence>
<sequence length="298" mass="33713">MAYSRYRRRRTTRRPGRRPARATRYRRKSGYYPRIKGRKPMTRRRILNVTSKKKQDNMAPVVTSPTGGNATPGPYGYSAFGGTPTVQAAMFVWCPTARDRIPFGDDVTSVATRNSDLCYMRGLKETILMQTNSAVPWRWRRVCFTAKGFYNFRSGAVDSFENSNGWTRLLTDQRPTSYGAAIRAAIFRGQEGVDWNDVMTAKLDSGRITVKYDVTRTINSGNQTGVLRTFKMWHPMNKNLLYGNDEQGDSETADLHSTLGRAGMGDFYVLDFLQAAGFALAGDSLSFNPEATLYWHEK</sequence>
<dbReference type="EMBL" id="MW678917">
    <property type="protein sequence ID" value="QXN75548.1"/>
    <property type="molecule type" value="Genomic_DNA"/>
</dbReference>
<reference evidence="2" key="1">
    <citation type="submission" date="2021-02" db="EMBL/GenBank/DDBJ databases">
        <title>Agricultural practices are the primary influencer of seasonal variation in a dryland aerobiome.</title>
        <authorList>
            <person name="Finn D.R."/>
            <person name="Maldonado J."/>
            <person name="Schmidlin K."/>
            <person name="Kraberger S."/>
            <person name="Fontenele R.S."/>
            <person name="Herckes P."/>
            <person name="Fraser M."/>
            <person name="Garcia-Pichel F."/>
            <person name="Varsani A."/>
        </authorList>
    </citation>
    <scope>NUCLEOTIDE SEQUENCE</scope>
    <source>
        <strain evidence="2">D12_1048</strain>
    </source>
</reference>
<accession>A0A8F5RCX2</accession>
<protein>
    <submittedName>
        <fullName evidence="2">Capsid protein</fullName>
    </submittedName>
</protein>